<dbReference type="RefSeq" id="WP_174683336.1">
    <property type="nucleotide sequence ID" value="NZ_BFFO01000004.1"/>
</dbReference>
<proteinExistence type="predicted"/>
<sequence>MENTNSHFSVNGLVRGAIVCALYIIVTYLMASFNLAVGPIQFRLSEMFNFMAFYNKRYLWAVTLGVAISNVIVPGNLGLVDFLVGGGSTLIFLGLGVLITKRLEGKRILGGAVNLRFLVFSVFFAISMVTIAAELHFMLQLPFWITWATLAGGEFVSLIIGMFIIEQINRHIDLRQ</sequence>
<feature type="transmembrane region" description="Helical" evidence="1">
    <location>
        <begin position="58"/>
        <end position="77"/>
    </location>
</feature>
<dbReference type="EMBL" id="BFFO01000004">
    <property type="protein sequence ID" value="GBG96703.1"/>
    <property type="molecule type" value="Genomic_DNA"/>
</dbReference>
<dbReference type="Pfam" id="PF06177">
    <property type="entry name" value="QueT"/>
    <property type="match status" value="1"/>
</dbReference>
<dbReference type="PANTHER" id="PTHR40044">
    <property type="entry name" value="INTEGRAL MEMBRANE PROTEIN-RELATED"/>
    <property type="match status" value="1"/>
</dbReference>
<comment type="caution">
    <text evidence="2">The sequence shown here is derived from an EMBL/GenBank/DDBJ whole genome shotgun (WGS) entry which is preliminary data.</text>
</comment>
<accession>A0A2R5HF66</accession>
<protein>
    <submittedName>
        <fullName evidence="2">Queuosine transporter QueT</fullName>
    </submittedName>
</protein>
<feature type="transmembrane region" description="Helical" evidence="1">
    <location>
        <begin position="144"/>
        <end position="165"/>
    </location>
</feature>
<keyword evidence="1" id="KW-1133">Transmembrane helix</keyword>
<evidence type="ECO:0000313" key="2">
    <source>
        <dbReference type="EMBL" id="GBG96703.1"/>
    </source>
</evidence>
<dbReference type="InterPro" id="IPR010387">
    <property type="entry name" value="QueT"/>
</dbReference>
<organism evidence="2 3">
    <name type="scientific">Lactococcus termiticola</name>
    <dbReference type="NCBI Taxonomy" id="2169526"/>
    <lineage>
        <taxon>Bacteria</taxon>
        <taxon>Bacillati</taxon>
        <taxon>Bacillota</taxon>
        <taxon>Bacilli</taxon>
        <taxon>Lactobacillales</taxon>
        <taxon>Streptococcaceae</taxon>
        <taxon>Lactococcus</taxon>
    </lineage>
</organism>
<gene>
    <name evidence="2" type="ORF">NtB2_00827</name>
</gene>
<feature type="transmembrane region" description="Helical" evidence="1">
    <location>
        <begin position="115"/>
        <end position="138"/>
    </location>
</feature>
<feature type="transmembrane region" description="Helical" evidence="1">
    <location>
        <begin position="12"/>
        <end position="37"/>
    </location>
</feature>
<dbReference type="AlphaFoldDB" id="A0A2R5HF66"/>
<evidence type="ECO:0000313" key="3">
    <source>
        <dbReference type="Proteomes" id="UP000245021"/>
    </source>
</evidence>
<keyword evidence="3" id="KW-1185">Reference proteome</keyword>
<dbReference type="Proteomes" id="UP000245021">
    <property type="component" value="Unassembled WGS sequence"/>
</dbReference>
<evidence type="ECO:0000256" key="1">
    <source>
        <dbReference type="SAM" id="Phobius"/>
    </source>
</evidence>
<dbReference type="PANTHER" id="PTHR40044:SF1">
    <property type="entry name" value="INTEGRAL MEMBRANE PROTEIN"/>
    <property type="match status" value="1"/>
</dbReference>
<feature type="transmembrane region" description="Helical" evidence="1">
    <location>
        <begin position="83"/>
        <end position="103"/>
    </location>
</feature>
<name>A0A2R5HF66_9LACT</name>
<reference evidence="2 3" key="1">
    <citation type="journal article" date="2018" name="Genome Announc.">
        <title>Draft Genome Sequence of Lactococcus sp. Strain NtB2 (JCM 32569), Isolated from the Gut of the Higher Termite Nasutitermes takasagoensis.</title>
        <authorList>
            <person name="Noda S."/>
            <person name="Aihara C."/>
            <person name="Yuki M."/>
            <person name="Ohkuma M."/>
        </authorList>
    </citation>
    <scope>NUCLEOTIDE SEQUENCE [LARGE SCALE GENOMIC DNA]</scope>
    <source>
        <strain evidence="2 3">NtB2</strain>
    </source>
</reference>
<keyword evidence="1" id="KW-0472">Membrane</keyword>
<keyword evidence="1" id="KW-0812">Transmembrane</keyword>
<dbReference type="PIRSF" id="PIRSF031501">
    <property type="entry name" value="QueT"/>
    <property type="match status" value="1"/>
</dbReference>